<dbReference type="PANTHER" id="PTHR16161">
    <property type="entry name" value="TRANSCRIPTIONAL PROTEIN SWT1"/>
    <property type="match status" value="1"/>
</dbReference>
<comment type="caution">
    <text evidence="3">The sequence shown here is derived from an EMBL/GenBank/DDBJ whole genome shotgun (WGS) entry which is preliminary data.</text>
</comment>
<dbReference type="EMBL" id="BJWK01000001">
    <property type="protein sequence ID" value="GEM06147.1"/>
    <property type="molecule type" value="Genomic_DNA"/>
</dbReference>
<feature type="compositionally biased region" description="Basic and acidic residues" evidence="1">
    <location>
        <begin position="238"/>
        <end position="249"/>
    </location>
</feature>
<dbReference type="Pfam" id="PF13638">
    <property type="entry name" value="PIN_4"/>
    <property type="match status" value="1"/>
</dbReference>
<sequence length="422" mass="46531">MDWNQVEVPDPATVLDALRHLRNNDGHSGMQIDMPWELDGSWSLEGGVVVVVDTNVLISHLALLREFVELASRLPPPSRPSLLVPHIVLLELDGLKTSSRSTDTYSSNGPSARARSSISTLARSATNWLLRELGGLRDHGVVRGQRKAETLLPLDERGKPFGENNDSLVLDAALYQRQRSASRVVLLTDDRNLQLRATVEHVEVLGIEAGQDAAAMLDKLSSQVAPPKPSHPPAPAPRPREPSFSRDADSSYVKVTRREQSPSVPSPSYPSPSPSPRSSFASPATSAPAPRERHPAQTAVIAPTYYAMEAEAIDTPPLHSDLPPPPLVSVDSPVDVFYNLSLLVGYFTALPSYRHAYQHLRTTRPNQQYEWQPELGDWRFWSPAESDLFRLLAMGYLDSIRSSTSYARPSTVHNFSTPETSH</sequence>
<evidence type="ECO:0000256" key="1">
    <source>
        <dbReference type="SAM" id="MobiDB-lite"/>
    </source>
</evidence>
<protein>
    <recommendedName>
        <fullName evidence="2">PIN domain-containing protein</fullName>
    </recommendedName>
</protein>
<dbReference type="PANTHER" id="PTHR16161:SF0">
    <property type="entry name" value="TRANSCRIPTIONAL PROTEIN SWT1"/>
    <property type="match status" value="1"/>
</dbReference>
<dbReference type="GO" id="GO:0005634">
    <property type="term" value="C:nucleus"/>
    <property type="evidence" value="ECO:0007669"/>
    <property type="project" value="TreeGrafter"/>
</dbReference>
<feature type="compositionally biased region" description="Pro residues" evidence="1">
    <location>
        <begin position="226"/>
        <end position="237"/>
    </location>
</feature>
<gene>
    <name evidence="3" type="ORF">Rt10032_c01g0164</name>
</gene>
<reference evidence="3 4" key="1">
    <citation type="submission" date="2019-07" db="EMBL/GenBank/DDBJ databases">
        <title>Rhodotorula toruloides NBRC10032 genome sequencing.</title>
        <authorList>
            <person name="Shida Y."/>
            <person name="Takaku H."/>
            <person name="Ogasawara W."/>
            <person name="Mori K."/>
        </authorList>
    </citation>
    <scope>NUCLEOTIDE SEQUENCE [LARGE SCALE GENOMIC DNA]</scope>
    <source>
        <strain evidence="3 4">NBRC10032</strain>
    </source>
</reference>
<evidence type="ECO:0000259" key="2">
    <source>
        <dbReference type="SMART" id="SM00670"/>
    </source>
</evidence>
<organism evidence="3 4">
    <name type="scientific">Rhodotorula toruloides</name>
    <name type="common">Yeast</name>
    <name type="synonym">Rhodosporidium toruloides</name>
    <dbReference type="NCBI Taxonomy" id="5286"/>
    <lineage>
        <taxon>Eukaryota</taxon>
        <taxon>Fungi</taxon>
        <taxon>Dikarya</taxon>
        <taxon>Basidiomycota</taxon>
        <taxon>Pucciniomycotina</taxon>
        <taxon>Microbotryomycetes</taxon>
        <taxon>Sporidiobolales</taxon>
        <taxon>Sporidiobolaceae</taxon>
        <taxon>Rhodotorula</taxon>
    </lineage>
</organism>
<dbReference type="InterPro" id="IPR052626">
    <property type="entry name" value="SWT1_Regulator"/>
</dbReference>
<feature type="domain" description="PIN" evidence="2">
    <location>
        <begin position="48"/>
        <end position="195"/>
    </location>
</feature>
<dbReference type="CDD" id="cd18727">
    <property type="entry name" value="PIN_Swt1-like"/>
    <property type="match status" value="1"/>
</dbReference>
<feature type="compositionally biased region" description="Low complexity" evidence="1">
    <location>
        <begin position="276"/>
        <end position="289"/>
    </location>
</feature>
<accession>A0A511K777</accession>
<dbReference type="InterPro" id="IPR002716">
    <property type="entry name" value="PIN_dom"/>
</dbReference>
<proteinExistence type="predicted"/>
<evidence type="ECO:0000313" key="3">
    <source>
        <dbReference type="EMBL" id="GEM06147.1"/>
    </source>
</evidence>
<dbReference type="Gene3D" id="3.40.50.1010">
    <property type="entry name" value="5'-nuclease"/>
    <property type="match status" value="1"/>
</dbReference>
<dbReference type="Proteomes" id="UP000321518">
    <property type="component" value="Unassembled WGS sequence"/>
</dbReference>
<dbReference type="SUPFAM" id="SSF88723">
    <property type="entry name" value="PIN domain-like"/>
    <property type="match status" value="1"/>
</dbReference>
<name>A0A511K777_RHOTO</name>
<dbReference type="OrthoDB" id="2017974at2759"/>
<dbReference type="SMART" id="SM00670">
    <property type="entry name" value="PINc"/>
    <property type="match status" value="1"/>
</dbReference>
<evidence type="ECO:0000313" key="4">
    <source>
        <dbReference type="Proteomes" id="UP000321518"/>
    </source>
</evidence>
<dbReference type="AlphaFoldDB" id="A0A511K777"/>
<feature type="region of interest" description="Disordered" evidence="1">
    <location>
        <begin position="223"/>
        <end position="296"/>
    </location>
</feature>
<dbReference type="GO" id="GO:0004540">
    <property type="term" value="F:RNA nuclease activity"/>
    <property type="evidence" value="ECO:0007669"/>
    <property type="project" value="UniProtKB-ARBA"/>
</dbReference>
<feature type="compositionally biased region" description="Pro residues" evidence="1">
    <location>
        <begin position="264"/>
        <end position="275"/>
    </location>
</feature>
<dbReference type="InterPro" id="IPR029060">
    <property type="entry name" value="PIN-like_dom_sf"/>
</dbReference>